<gene>
    <name evidence="2" type="ORF">TD95_004172</name>
</gene>
<feature type="region of interest" description="Disordered" evidence="1">
    <location>
        <begin position="40"/>
        <end position="71"/>
    </location>
</feature>
<sequence>MEPTVQPEPAAPAEPTKKPFALPLALALPKMYLYGSAFMPQDVNEKSPEESSQKNDKKRDKHMDNEQEEMQ</sequence>
<organism evidence="2 3">
    <name type="scientific">Thielaviopsis punctulata</name>
    <dbReference type="NCBI Taxonomy" id="72032"/>
    <lineage>
        <taxon>Eukaryota</taxon>
        <taxon>Fungi</taxon>
        <taxon>Dikarya</taxon>
        <taxon>Ascomycota</taxon>
        <taxon>Pezizomycotina</taxon>
        <taxon>Sordariomycetes</taxon>
        <taxon>Hypocreomycetidae</taxon>
        <taxon>Microascales</taxon>
        <taxon>Ceratocystidaceae</taxon>
        <taxon>Thielaviopsis</taxon>
    </lineage>
</organism>
<feature type="compositionally biased region" description="Basic and acidic residues" evidence="1">
    <location>
        <begin position="43"/>
        <end position="65"/>
    </location>
</feature>
<name>A0A0F4ZGI2_9PEZI</name>
<evidence type="ECO:0000313" key="2">
    <source>
        <dbReference type="EMBL" id="KKA29709.1"/>
    </source>
</evidence>
<keyword evidence="3" id="KW-1185">Reference proteome</keyword>
<dbReference type="AlphaFoldDB" id="A0A0F4ZGI2"/>
<protein>
    <submittedName>
        <fullName evidence="2">Uncharacterized protein</fullName>
    </submittedName>
</protein>
<comment type="caution">
    <text evidence="2">The sequence shown here is derived from an EMBL/GenBank/DDBJ whole genome shotgun (WGS) entry which is preliminary data.</text>
</comment>
<proteinExistence type="predicted"/>
<dbReference type="Proteomes" id="UP000033483">
    <property type="component" value="Unassembled WGS sequence"/>
</dbReference>
<evidence type="ECO:0000256" key="1">
    <source>
        <dbReference type="SAM" id="MobiDB-lite"/>
    </source>
</evidence>
<evidence type="ECO:0000313" key="3">
    <source>
        <dbReference type="Proteomes" id="UP000033483"/>
    </source>
</evidence>
<dbReference type="EMBL" id="LAEV01000741">
    <property type="protein sequence ID" value="KKA29709.1"/>
    <property type="molecule type" value="Genomic_DNA"/>
</dbReference>
<accession>A0A0F4ZGI2</accession>
<reference evidence="2 3" key="1">
    <citation type="submission" date="2015-03" db="EMBL/GenBank/DDBJ databases">
        <authorList>
            <person name="Radwan O."/>
            <person name="Al-Naeli F.A."/>
            <person name="Rendon G.A."/>
            <person name="Fields C."/>
        </authorList>
    </citation>
    <scope>NUCLEOTIDE SEQUENCE [LARGE SCALE GENOMIC DNA]</scope>
    <source>
        <strain evidence="2">CR-DP1</strain>
    </source>
</reference>